<dbReference type="RefSeq" id="WP_264281568.1">
    <property type="nucleotide sequence ID" value="NZ_CP107006.1"/>
</dbReference>
<keyword evidence="2" id="KW-1185">Reference proteome</keyword>
<proteinExistence type="predicted"/>
<sequence>MKRIILPVAALFVMAACKKEKEEKNAADTVLRISSVWVEKSLREDTLYFEGRDGRTLFVQVKYGTEADTAVLAGWVGDSIWLKPNAQASNFTRYSFKLDEATDLIQADNLLKVWGSGKVASDKVTFEAVK</sequence>
<dbReference type="EMBL" id="CP107006">
    <property type="protein sequence ID" value="UYQ93498.1"/>
    <property type="molecule type" value="Genomic_DNA"/>
</dbReference>
<evidence type="ECO:0000313" key="2">
    <source>
        <dbReference type="Proteomes" id="UP001162741"/>
    </source>
</evidence>
<protein>
    <submittedName>
        <fullName evidence="1">Uncharacterized protein</fullName>
    </submittedName>
</protein>
<dbReference type="PROSITE" id="PS51257">
    <property type="entry name" value="PROKAR_LIPOPROTEIN"/>
    <property type="match status" value="1"/>
</dbReference>
<name>A0ABY6J1F7_9BACT</name>
<organism evidence="1 2">
    <name type="scientific">Chitinophaga horti</name>
    <dbReference type="NCBI Taxonomy" id="2920382"/>
    <lineage>
        <taxon>Bacteria</taxon>
        <taxon>Pseudomonadati</taxon>
        <taxon>Bacteroidota</taxon>
        <taxon>Chitinophagia</taxon>
        <taxon>Chitinophagales</taxon>
        <taxon>Chitinophagaceae</taxon>
        <taxon>Chitinophaga</taxon>
    </lineage>
</organism>
<dbReference type="Proteomes" id="UP001162741">
    <property type="component" value="Chromosome"/>
</dbReference>
<evidence type="ECO:0000313" key="1">
    <source>
        <dbReference type="EMBL" id="UYQ93498.1"/>
    </source>
</evidence>
<reference evidence="1" key="1">
    <citation type="submission" date="2022-10" db="EMBL/GenBank/DDBJ databases">
        <title>Chitinophaga sp. nov., isolated from soil.</title>
        <authorList>
            <person name="Jeon C.O."/>
        </authorList>
    </citation>
    <scope>NUCLEOTIDE SEQUENCE</scope>
    <source>
        <strain evidence="1">R8</strain>
    </source>
</reference>
<gene>
    <name evidence="1" type="ORF">MKQ68_00090</name>
</gene>
<accession>A0ABY6J1F7</accession>